<dbReference type="SUPFAM" id="SSF46785">
    <property type="entry name" value="Winged helix' DNA-binding domain"/>
    <property type="match status" value="1"/>
</dbReference>
<name>A0A849BYL2_9NOCA</name>
<accession>A0A849BYL2</accession>
<evidence type="ECO:0000256" key="3">
    <source>
        <dbReference type="ARBA" id="ARBA00023163"/>
    </source>
</evidence>
<evidence type="ECO:0000313" key="7">
    <source>
        <dbReference type="Proteomes" id="UP000586827"/>
    </source>
</evidence>
<dbReference type="AlphaFoldDB" id="A0A849BYL2"/>
<organism evidence="6 7">
    <name type="scientific">Nocardia uniformis</name>
    <dbReference type="NCBI Taxonomy" id="53432"/>
    <lineage>
        <taxon>Bacteria</taxon>
        <taxon>Bacillati</taxon>
        <taxon>Actinomycetota</taxon>
        <taxon>Actinomycetes</taxon>
        <taxon>Mycobacteriales</taxon>
        <taxon>Nocardiaceae</taxon>
        <taxon>Nocardia</taxon>
    </lineage>
</organism>
<dbReference type="Pfam" id="PF09339">
    <property type="entry name" value="HTH_IclR"/>
    <property type="match status" value="1"/>
</dbReference>
<dbReference type="SMART" id="SM00346">
    <property type="entry name" value="HTH_ICLR"/>
    <property type="match status" value="1"/>
</dbReference>
<evidence type="ECO:0000259" key="5">
    <source>
        <dbReference type="PROSITE" id="PS51078"/>
    </source>
</evidence>
<evidence type="ECO:0000256" key="2">
    <source>
        <dbReference type="ARBA" id="ARBA00023125"/>
    </source>
</evidence>
<evidence type="ECO:0000259" key="4">
    <source>
        <dbReference type="PROSITE" id="PS51077"/>
    </source>
</evidence>
<dbReference type="GO" id="GO:0003677">
    <property type="term" value="F:DNA binding"/>
    <property type="evidence" value="ECO:0007669"/>
    <property type="project" value="UniProtKB-KW"/>
</dbReference>
<keyword evidence="1" id="KW-0805">Transcription regulation</keyword>
<keyword evidence="7" id="KW-1185">Reference proteome</keyword>
<feature type="domain" description="HTH iclR-type" evidence="4">
    <location>
        <begin position="12"/>
        <end position="73"/>
    </location>
</feature>
<dbReference type="PROSITE" id="PS51078">
    <property type="entry name" value="ICLR_ED"/>
    <property type="match status" value="1"/>
</dbReference>
<dbReference type="Gene3D" id="1.10.10.10">
    <property type="entry name" value="Winged helix-like DNA-binding domain superfamily/Winged helix DNA-binding domain"/>
    <property type="match status" value="1"/>
</dbReference>
<protein>
    <submittedName>
        <fullName evidence="6">Helix-turn-helix domain-containing protein</fullName>
    </submittedName>
</protein>
<reference evidence="6 7" key="1">
    <citation type="submission" date="2020-05" db="EMBL/GenBank/DDBJ databases">
        <title>MicrobeNet Type strains.</title>
        <authorList>
            <person name="Nicholson A.C."/>
        </authorList>
    </citation>
    <scope>NUCLEOTIDE SEQUENCE [LARGE SCALE GENOMIC DNA]</scope>
    <source>
        <strain evidence="6 7">JCM 3224</strain>
    </source>
</reference>
<dbReference type="Proteomes" id="UP000586827">
    <property type="component" value="Unassembled WGS sequence"/>
</dbReference>
<dbReference type="InterPro" id="IPR036390">
    <property type="entry name" value="WH_DNA-bd_sf"/>
</dbReference>
<evidence type="ECO:0000313" key="6">
    <source>
        <dbReference type="EMBL" id="NNH71374.1"/>
    </source>
</evidence>
<dbReference type="GO" id="GO:0003700">
    <property type="term" value="F:DNA-binding transcription factor activity"/>
    <property type="evidence" value="ECO:0007669"/>
    <property type="project" value="TreeGrafter"/>
</dbReference>
<dbReference type="RefSeq" id="WP_067521093.1">
    <property type="nucleotide sequence ID" value="NZ_JABELX010000005.1"/>
</dbReference>
<proteinExistence type="predicted"/>
<feature type="domain" description="IclR-ED" evidence="5">
    <location>
        <begin position="74"/>
        <end position="298"/>
    </location>
</feature>
<sequence length="301" mass="31441">MSEDRGGSARHSPPTDRVVAVVDLLAALGSPATAADLADTLELSRSTVGAILGSLQAHGWVSRLPDLRYVLGPALLVTADRVRAALQGPTDVMGLLDGLAARVGCGAALSLVDSGQLVFIAVTRGLGHIPAGVEVGLRLPLHAPGGAAVVAYADDPVQRDWIDSAAAGQRDQLRRGLEQIAEHGFAVWGADVADLHRIDVLGRVVAHLSTNATNQQLREDVQALMAETGGRLHTAAALDSADSLPISYLAAPVFDHDGKALWELQIGPLRASVTRAERRRYIDELGSAARTLGSLLSPGSR</sequence>
<dbReference type="InterPro" id="IPR005471">
    <property type="entry name" value="Tscrpt_reg_IclR_N"/>
</dbReference>
<keyword evidence="2" id="KW-0238">DNA-binding</keyword>
<gene>
    <name evidence="6" type="ORF">HLB23_16135</name>
</gene>
<evidence type="ECO:0000256" key="1">
    <source>
        <dbReference type="ARBA" id="ARBA00023015"/>
    </source>
</evidence>
<dbReference type="InterPro" id="IPR050707">
    <property type="entry name" value="HTH_MetabolicPath_Reg"/>
</dbReference>
<dbReference type="InterPro" id="IPR036388">
    <property type="entry name" value="WH-like_DNA-bd_sf"/>
</dbReference>
<dbReference type="PANTHER" id="PTHR30136">
    <property type="entry name" value="HELIX-TURN-HELIX TRANSCRIPTIONAL REGULATOR, ICLR FAMILY"/>
    <property type="match status" value="1"/>
</dbReference>
<dbReference type="PROSITE" id="PS51077">
    <property type="entry name" value="HTH_ICLR"/>
    <property type="match status" value="1"/>
</dbReference>
<keyword evidence="3" id="KW-0804">Transcription</keyword>
<dbReference type="InterPro" id="IPR029016">
    <property type="entry name" value="GAF-like_dom_sf"/>
</dbReference>
<dbReference type="Gene3D" id="3.30.450.40">
    <property type="match status" value="1"/>
</dbReference>
<dbReference type="EMBL" id="JABELX010000005">
    <property type="protein sequence ID" value="NNH71374.1"/>
    <property type="molecule type" value="Genomic_DNA"/>
</dbReference>
<dbReference type="SUPFAM" id="SSF55781">
    <property type="entry name" value="GAF domain-like"/>
    <property type="match status" value="1"/>
</dbReference>
<dbReference type="InterPro" id="IPR014757">
    <property type="entry name" value="Tscrpt_reg_IclR_C"/>
</dbReference>
<dbReference type="PANTHER" id="PTHR30136:SF35">
    <property type="entry name" value="HTH-TYPE TRANSCRIPTIONAL REGULATOR RV1719"/>
    <property type="match status" value="1"/>
</dbReference>
<comment type="caution">
    <text evidence="6">The sequence shown here is derived from an EMBL/GenBank/DDBJ whole genome shotgun (WGS) entry which is preliminary data.</text>
</comment>
<dbReference type="GO" id="GO:0045892">
    <property type="term" value="P:negative regulation of DNA-templated transcription"/>
    <property type="evidence" value="ECO:0007669"/>
    <property type="project" value="TreeGrafter"/>
</dbReference>